<evidence type="ECO:0000313" key="3">
    <source>
        <dbReference type="Proteomes" id="UP000694569"/>
    </source>
</evidence>
<accession>A0A8C5MDL0</accession>
<name>A0A8C5MDL0_9ANUR</name>
<dbReference type="Proteomes" id="UP000694569">
    <property type="component" value="Unplaced"/>
</dbReference>
<reference evidence="2" key="2">
    <citation type="submission" date="2025-09" db="UniProtKB">
        <authorList>
            <consortium name="Ensembl"/>
        </authorList>
    </citation>
    <scope>IDENTIFICATION</scope>
</reference>
<dbReference type="AlphaFoldDB" id="A0A8C5MDL0"/>
<evidence type="ECO:0000256" key="1">
    <source>
        <dbReference type="SAM" id="SignalP"/>
    </source>
</evidence>
<feature type="chain" id="PRO_5034327995" description="Glutathione peroxidase" evidence="1">
    <location>
        <begin position="22"/>
        <end position="72"/>
    </location>
</feature>
<keyword evidence="1" id="KW-0732">Signal</keyword>
<dbReference type="Gene3D" id="3.40.30.10">
    <property type="entry name" value="Glutaredoxin"/>
    <property type="match status" value="1"/>
</dbReference>
<feature type="signal peptide" evidence="1">
    <location>
        <begin position="1"/>
        <end position="21"/>
    </location>
</feature>
<evidence type="ECO:0000313" key="2">
    <source>
        <dbReference type="Ensembl" id="ENSLLEP00000013041.1"/>
    </source>
</evidence>
<proteinExistence type="predicted"/>
<dbReference type="Ensembl" id="ENSLLET00000013555.1">
    <property type="protein sequence ID" value="ENSLLEP00000013041.1"/>
    <property type="gene ID" value="ENSLLEG00000008232.1"/>
</dbReference>
<sequence length="72" mass="8302">MGEKYKMLWLLPYFLAAFGQAQKENDQKWVDCDRSVTGTVYDYGALSLEGSQYIPFSKYQGKMILFVNVATF</sequence>
<keyword evidence="3" id="KW-1185">Reference proteome</keyword>
<reference evidence="2" key="1">
    <citation type="submission" date="2025-08" db="UniProtKB">
        <authorList>
            <consortium name="Ensembl"/>
        </authorList>
    </citation>
    <scope>IDENTIFICATION</scope>
</reference>
<organism evidence="2 3">
    <name type="scientific">Leptobrachium leishanense</name>
    <name type="common">Leishan spiny toad</name>
    <dbReference type="NCBI Taxonomy" id="445787"/>
    <lineage>
        <taxon>Eukaryota</taxon>
        <taxon>Metazoa</taxon>
        <taxon>Chordata</taxon>
        <taxon>Craniata</taxon>
        <taxon>Vertebrata</taxon>
        <taxon>Euteleostomi</taxon>
        <taxon>Amphibia</taxon>
        <taxon>Batrachia</taxon>
        <taxon>Anura</taxon>
        <taxon>Pelobatoidea</taxon>
        <taxon>Megophryidae</taxon>
        <taxon>Leptobrachium</taxon>
    </lineage>
</organism>
<dbReference type="OrthoDB" id="446890at2759"/>
<protein>
    <recommendedName>
        <fullName evidence="4">Glutathione peroxidase</fullName>
    </recommendedName>
</protein>
<dbReference type="GeneTree" id="ENSGT00950000185412"/>
<evidence type="ECO:0008006" key="4">
    <source>
        <dbReference type="Google" id="ProtNLM"/>
    </source>
</evidence>